<dbReference type="EC" id="1.1.5.3" evidence="3"/>
<name>A0A0A9YNM9_LYGHE</name>
<feature type="domain" description="FAD dependent oxidoreductase" evidence="7">
    <location>
        <begin position="4"/>
        <end position="385"/>
    </location>
</feature>
<dbReference type="SUPFAM" id="SSF51905">
    <property type="entry name" value="FAD/NAD(P)-binding domain"/>
    <property type="match status" value="1"/>
</dbReference>
<evidence type="ECO:0000256" key="5">
    <source>
        <dbReference type="ARBA" id="ARBA00022827"/>
    </source>
</evidence>
<dbReference type="Gene3D" id="3.30.9.10">
    <property type="entry name" value="D-Amino Acid Oxidase, subunit A, domain 2"/>
    <property type="match status" value="1"/>
</dbReference>
<dbReference type="Pfam" id="PF01266">
    <property type="entry name" value="DAO"/>
    <property type="match status" value="1"/>
</dbReference>
<accession>A0A0A9YNM9</accession>
<gene>
    <name evidence="8" type="primary">GPD2_1</name>
    <name evidence="8" type="ORF">CM83_7127</name>
</gene>
<evidence type="ECO:0000256" key="4">
    <source>
        <dbReference type="ARBA" id="ARBA00022630"/>
    </source>
</evidence>
<evidence type="ECO:0000259" key="7">
    <source>
        <dbReference type="Pfam" id="PF01266"/>
    </source>
</evidence>
<evidence type="ECO:0000256" key="1">
    <source>
        <dbReference type="ARBA" id="ARBA00001974"/>
    </source>
</evidence>
<dbReference type="GO" id="GO:0005739">
    <property type="term" value="C:mitochondrion"/>
    <property type="evidence" value="ECO:0007669"/>
    <property type="project" value="TreeGrafter"/>
</dbReference>
<comment type="similarity">
    <text evidence="2">Belongs to the FAD-dependent glycerol-3-phosphate dehydrogenase family.</text>
</comment>
<dbReference type="PRINTS" id="PR01001">
    <property type="entry name" value="FADG3PDH"/>
</dbReference>
<reference evidence="8" key="1">
    <citation type="journal article" date="2014" name="PLoS ONE">
        <title>Transcriptome-Based Identification of ABC Transporters in the Western Tarnished Plant Bug Lygus hesperus.</title>
        <authorList>
            <person name="Hull J.J."/>
            <person name="Chaney K."/>
            <person name="Geib S.M."/>
            <person name="Fabrick J.A."/>
            <person name="Brent C.S."/>
            <person name="Walsh D."/>
            <person name="Lavine L.C."/>
        </authorList>
    </citation>
    <scope>NUCLEOTIDE SEQUENCE</scope>
</reference>
<evidence type="ECO:0000256" key="3">
    <source>
        <dbReference type="ARBA" id="ARBA00013029"/>
    </source>
</evidence>
<evidence type="ECO:0000256" key="6">
    <source>
        <dbReference type="ARBA" id="ARBA00023002"/>
    </source>
</evidence>
<dbReference type="InterPro" id="IPR006076">
    <property type="entry name" value="FAD-dep_OxRdtase"/>
</dbReference>
<protein>
    <recommendedName>
        <fullName evidence="3">glycerol-3-phosphate dehydrogenase</fullName>
        <ecNumber evidence="3">1.1.5.3</ecNumber>
    </recommendedName>
</protein>
<dbReference type="PANTHER" id="PTHR11985:SF15">
    <property type="entry name" value="GLYCEROL-3-PHOSPHATE DEHYDROGENASE, MITOCHONDRIAL"/>
    <property type="match status" value="1"/>
</dbReference>
<evidence type="ECO:0000313" key="8">
    <source>
        <dbReference type="EMBL" id="JAG33829.1"/>
    </source>
</evidence>
<dbReference type="PROSITE" id="PS00978">
    <property type="entry name" value="FAD_G3PDH_2"/>
    <property type="match status" value="1"/>
</dbReference>
<reference evidence="8" key="2">
    <citation type="submission" date="2014-07" db="EMBL/GenBank/DDBJ databases">
        <authorList>
            <person name="Hull J."/>
        </authorList>
    </citation>
    <scope>NUCLEOTIDE SEQUENCE</scope>
</reference>
<dbReference type="PANTHER" id="PTHR11985">
    <property type="entry name" value="GLYCEROL-3-PHOSPHATE DEHYDROGENASE"/>
    <property type="match status" value="1"/>
</dbReference>
<dbReference type="GO" id="GO:0004368">
    <property type="term" value="F:glycerol-3-phosphate dehydrogenase (quinone) activity"/>
    <property type="evidence" value="ECO:0007669"/>
    <property type="project" value="UniProtKB-EC"/>
</dbReference>
<keyword evidence="4" id="KW-0285">Flavoprotein</keyword>
<organism evidence="8">
    <name type="scientific">Lygus hesperus</name>
    <name type="common">Western plant bug</name>
    <dbReference type="NCBI Taxonomy" id="30085"/>
    <lineage>
        <taxon>Eukaryota</taxon>
        <taxon>Metazoa</taxon>
        <taxon>Ecdysozoa</taxon>
        <taxon>Arthropoda</taxon>
        <taxon>Hexapoda</taxon>
        <taxon>Insecta</taxon>
        <taxon>Pterygota</taxon>
        <taxon>Neoptera</taxon>
        <taxon>Paraneoptera</taxon>
        <taxon>Hemiptera</taxon>
        <taxon>Heteroptera</taxon>
        <taxon>Panheteroptera</taxon>
        <taxon>Cimicomorpha</taxon>
        <taxon>Miridae</taxon>
        <taxon>Mirini</taxon>
        <taxon>Lygus</taxon>
    </lineage>
</organism>
<evidence type="ECO:0000256" key="2">
    <source>
        <dbReference type="ARBA" id="ARBA00007330"/>
    </source>
</evidence>
<dbReference type="GO" id="GO:0006072">
    <property type="term" value="P:glycerol-3-phosphate metabolic process"/>
    <property type="evidence" value="ECO:0007669"/>
    <property type="project" value="InterPro"/>
</dbReference>
<keyword evidence="5" id="KW-0274">FAD</keyword>
<sequence>MCTGVVGAGVCLEATKRGFKVALIDRYDFAAGTSSNSTKLIHGGVRYLEQAIYTLDLPMLKLVAEALRERGHMIRSASYMNHPLPIIIPIYSWWELPYMWIGCKLYDLIALTDGSVPSSYYISPNDIRSKFPTLRCDNVVGGIVYFDGQMNDARHTLTLLLTAQEAGATVVNYVNVDAFVKSQTDTQFLRKDLPSSATVSVSPIQDRWICGVGVTDTLSGERWNIRTKVVINATGTHADAVRKLDDPNAMDLVIPSGGVHLALNPTQFPTDIGLLIPKTTDKRVLFCLPWENGVVAGTTDSVYGIEDHPRARPEDVQLILDNLNRYLRTPITDDDILSVWCGVRPLVRNPKYAHQTTAKVSRDHMIVTSNSGLITVLGGKYTTYRLMAQQTVDTLLQLYTPSYFSHTNL</sequence>
<keyword evidence="6" id="KW-0560">Oxidoreductase</keyword>
<proteinExistence type="inferred from homology"/>
<dbReference type="AlphaFoldDB" id="A0A0A9YNM9"/>
<dbReference type="Gene3D" id="3.50.50.60">
    <property type="entry name" value="FAD/NAD(P)-binding domain"/>
    <property type="match status" value="1"/>
</dbReference>
<comment type="cofactor">
    <cofactor evidence="1">
        <name>FAD</name>
        <dbReference type="ChEBI" id="CHEBI:57692"/>
    </cofactor>
</comment>
<dbReference type="EMBL" id="GBHO01009775">
    <property type="protein sequence ID" value="JAG33829.1"/>
    <property type="molecule type" value="Transcribed_RNA"/>
</dbReference>
<dbReference type="InterPro" id="IPR036188">
    <property type="entry name" value="FAD/NAD-bd_sf"/>
</dbReference>
<dbReference type="InterPro" id="IPR000447">
    <property type="entry name" value="G3P_DH_FAD-dep"/>
</dbReference>